<dbReference type="PANTHER" id="PTHR11926">
    <property type="entry name" value="GLUCOSYL/GLUCURONOSYL TRANSFERASES"/>
    <property type="match status" value="1"/>
</dbReference>
<dbReference type="GO" id="GO:0005737">
    <property type="term" value="C:cytoplasm"/>
    <property type="evidence" value="ECO:0000318"/>
    <property type="project" value="GO_Central"/>
</dbReference>
<evidence type="ECO:0000256" key="1">
    <source>
        <dbReference type="ARBA" id="ARBA00009995"/>
    </source>
</evidence>
<dbReference type="GeneID" id="110797766"/>
<dbReference type="GO" id="GO:0080043">
    <property type="term" value="F:quercetin 3-O-glucosyltransferase activity"/>
    <property type="evidence" value="ECO:0000318"/>
    <property type="project" value="GO_Central"/>
</dbReference>
<dbReference type="InterPro" id="IPR035595">
    <property type="entry name" value="UDP_glycos_trans_CS"/>
</dbReference>
<gene>
    <name evidence="7 8" type="primary">LOC110797766</name>
</gene>
<dbReference type="RefSeq" id="XP_021858574.1">
    <property type="nucleotide sequence ID" value="XM_022002882.1"/>
</dbReference>
<dbReference type="GO" id="GO:0080044">
    <property type="term" value="F:quercetin 7-O-glucosyltransferase activity"/>
    <property type="evidence" value="ECO:0000318"/>
    <property type="project" value="GO_Central"/>
</dbReference>
<keyword evidence="3" id="KW-0328">Glycosyltransferase</keyword>
<evidence type="ECO:0000313" key="7">
    <source>
        <dbReference type="RefSeq" id="XP_021858574.1"/>
    </source>
</evidence>
<dbReference type="PROSITE" id="PS00375">
    <property type="entry name" value="UDPGT"/>
    <property type="match status" value="1"/>
</dbReference>
<dbReference type="PANTHER" id="PTHR11926:SF1392">
    <property type="entry name" value="GLYCOSYLTRANSFERASE"/>
    <property type="match status" value="1"/>
</dbReference>
<evidence type="ECO:0000256" key="4">
    <source>
        <dbReference type="RuleBase" id="RU362057"/>
    </source>
</evidence>
<keyword evidence="2 3" id="KW-0808">Transferase</keyword>
<dbReference type="KEGG" id="soe:110797766"/>
<dbReference type="EC" id="2.4.1.-" evidence="4"/>
<evidence type="ECO:0000313" key="8">
    <source>
        <dbReference type="RefSeq" id="XP_056687671.1"/>
    </source>
</evidence>
<dbReference type="SUPFAM" id="SSF53756">
    <property type="entry name" value="UDP-Glycosyltransferase/glycogen phosphorylase"/>
    <property type="match status" value="1"/>
</dbReference>
<comment type="similarity">
    <text evidence="1 3">Belongs to the UDP-glycosyltransferase family.</text>
</comment>
<evidence type="ECO:0000256" key="2">
    <source>
        <dbReference type="ARBA" id="ARBA00022679"/>
    </source>
</evidence>
<dbReference type="Gene3D" id="3.40.50.2000">
    <property type="entry name" value="Glycogen Phosphorylase B"/>
    <property type="match status" value="2"/>
</dbReference>
<keyword evidence="6" id="KW-1185">Reference proteome</keyword>
<dbReference type="InterPro" id="IPR002213">
    <property type="entry name" value="UDP_glucos_trans"/>
</dbReference>
<evidence type="ECO:0000313" key="6">
    <source>
        <dbReference type="Proteomes" id="UP000813463"/>
    </source>
</evidence>
<reference evidence="6" key="1">
    <citation type="journal article" date="2021" name="Nat. Commun.">
        <title>Genomic analyses provide insights into spinach domestication and the genetic basis of agronomic traits.</title>
        <authorList>
            <person name="Cai X."/>
            <person name="Sun X."/>
            <person name="Xu C."/>
            <person name="Sun H."/>
            <person name="Wang X."/>
            <person name="Ge C."/>
            <person name="Zhang Z."/>
            <person name="Wang Q."/>
            <person name="Fei Z."/>
            <person name="Jiao C."/>
            <person name="Wang Q."/>
        </authorList>
    </citation>
    <scope>NUCLEOTIDE SEQUENCE [LARGE SCALE GENOMIC DNA]</scope>
    <source>
        <strain evidence="6">cv. Varoflay</strain>
    </source>
</reference>
<name>A0A9R0J290_SPIOL</name>
<dbReference type="OrthoDB" id="5835829at2759"/>
<feature type="region of interest" description="Disordered" evidence="5">
    <location>
        <begin position="1"/>
        <end position="22"/>
    </location>
</feature>
<dbReference type="CDD" id="cd03784">
    <property type="entry name" value="GT1_Gtf-like"/>
    <property type="match status" value="1"/>
</dbReference>
<organism evidence="6 7">
    <name type="scientific">Spinacia oleracea</name>
    <name type="common">Spinach</name>
    <dbReference type="NCBI Taxonomy" id="3562"/>
    <lineage>
        <taxon>Eukaryota</taxon>
        <taxon>Viridiplantae</taxon>
        <taxon>Streptophyta</taxon>
        <taxon>Embryophyta</taxon>
        <taxon>Tracheophyta</taxon>
        <taxon>Spermatophyta</taxon>
        <taxon>Magnoliopsida</taxon>
        <taxon>eudicotyledons</taxon>
        <taxon>Gunneridae</taxon>
        <taxon>Pentapetalae</taxon>
        <taxon>Caryophyllales</taxon>
        <taxon>Chenopodiaceae</taxon>
        <taxon>Chenopodioideae</taxon>
        <taxon>Anserineae</taxon>
        <taxon>Spinacia</taxon>
    </lineage>
</organism>
<dbReference type="FunFam" id="3.40.50.2000:FF:000040">
    <property type="entry name" value="UDP-glycosyltransferase 76C1"/>
    <property type="match status" value="1"/>
</dbReference>
<dbReference type="Pfam" id="PF00201">
    <property type="entry name" value="UDPGT"/>
    <property type="match status" value="1"/>
</dbReference>
<proteinExistence type="inferred from homology"/>
<protein>
    <recommendedName>
        <fullName evidence="4">Glycosyltransferase</fullName>
        <ecNumber evidence="4">2.4.1.-</ecNumber>
    </recommendedName>
</protein>
<evidence type="ECO:0000256" key="5">
    <source>
        <dbReference type="SAM" id="MobiDB-lite"/>
    </source>
</evidence>
<sequence length="490" mass="55268">MGSQREAAQPQQQQPPVQPPPSVLLLPLPLQGPINCFLKLAHLLTLSSDHLNITFLNAEFVHQRLPDLPTRLPRVNFSLFSDGVPGDDPRPPEKFASMVSFFENEVIRCLPEFLKSPAPATCLVVDGVFPAVVERAKELGIPVVYFSTLSPCCIWANSFLVPKLFDSGEVPFKKGMDLNEPVSDIPGEEEISLRWCDLPGICRTHDTTDPYIQLVLKECRELPKAQGHILNTFDDLEEHLLAELRSLCPNLYTIGPIHLHSRTRLEPVTEQRVTSNSLWQEDRNCITWLDSQPSESVIFVSFGSVVPMTIDQLIEFQYGLVNSGVRFLWVRRPGSLVGIEDSSLQVPTEILEERGFIVEWAPQEEVLAHRAIGGFLTHSGWNSTLESIVEGVPMLCWPNGIDQLVISRFVGDVWKIGIDMKDKCDRVVIEDMVRDLMVRRRDEFSKRADRLSKSAAQAVREGGSSWQGLHRLIQDIKFMRLQVHSETVPK</sequence>
<dbReference type="Proteomes" id="UP000813463">
    <property type="component" value="Chromosome 6"/>
</dbReference>
<dbReference type="RefSeq" id="XP_056687671.1">
    <property type="nucleotide sequence ID" value="XM_056831693.1"/>
</dbReference>
<reference evidence="7" key="2">
    <citation type="submission" date="2025-04" db="UniProtKB">
        <authorList>
            <consortium name="RefSeq"/>
        </authorList>
    </citation>
    <scope>IDENTIFICATION</scope>
    <source>
        <tissue evidence="8">Leaf</tissue>
    </source>
</reference>
<accession>A0A9R0J290</accession>
<evidence type="ECO:0000256" key="3">
    <source>
        <dbReference type="RuleBase" id="RU003718"/>
    </source>
</evidence>
<dbReference type="AlphaFoldDB" id="A0A9R0J290"/>